<gene>
    <name evidence="2" type="ORF">INT44_000887</name>
</gene>
<dbReference type="PANTHER" id="PTHR31965">
    <property type="entry name" value="TRANSMEMBRANE PROTEIN 42"/>
    <property type="match status" value="1"/>
</dbReference>
<protein>
    <recommendedName>
        <fullName evidence="4">EamA domain-containing protein</fullName>
    </recommendedName>
</protein>
<dbReference type="InterPro" id="IPR037185">
    <property type="entry name" value="EmrE-like"/>
</dbReference>
<keyword evidence="1" id="KW-0812">Transmembrane</keyword>
<accession>A0A8H7UJD7</accession>
<dbReference type="PANTHER" id="PTHR31965:SF1">
    <property type="entry name" value="TRANSMEMBRANE PROTEIN 42"/>
    <property type="match status" value="1"/>
</dbReference>
<dbReference type="Proteomes" id="UP000612746">
    <property type="component" value="Unassembled WGS sequence"/>
</dbReference>
<keyword evidence="1" id="KW-1133">Transmembrane helix</keyword>
<feature type="transmembrane region" description="Helical" evidence="1">
    <location>
        <begin position="51"/>
        <end position="75"/>
    </location>
</feature>
<evidence type="ECO:0000256" key="1">
    <source>
        <dbReference type="SAM" id="Phobius"/>
    </source>
</evidence>
<keyword evidence="1" id="KW-0472">Membrane</keyword>
<dbReference type="SUPFAM" id="SSF103481">
    <property type="entry name" value="Multidrug resistance efflux transporter EmrE"/>
    <property type="match status" value="1"/>
</dbReference>
<evidence type="ECO:0008006" key="4">
    <source>
        <dbReference type="Google" id="ProtNLM"/>
    </source>
</evidence>
<feature type="transmembrane region" description="Helical" evidence="1">
    <location>
        <begin position="114"/>
        <end position="131"/>
    </location>
</feature>
<keyword evidence="3" id="KW-1185">Reference proteome</keyword>
<evidence type="ECO:0000313" key="2">
    <source>
        <dbReference type="EMBL" id="KAG2188136.1"/>
    </source>
</evidence>
<dbReference type="AlphaFoldDB" id="A0A8H7UJD7"/>
<dbReference type="EMBL" id="JAEPRA010000002">
    <property type="protein sequence ID" value="KAG2188136.1"/>
    <property type="molecule type" value="Genomic_DNA"/>
</dbReference>
<proteinExistence type="predicted"/>
<evidence type="ECO:0000313" key="3">
    <source>
        <dbReference type="Proteomes" id="UP000612746"/>
    </source>
</evidence>
<name>A0A8H7UJD7_9FUNG</name>
<dbReference type="InterPro" id="IPR039632">
    <property type="entry name" value="TMEM42"/>
</dbReference>
<comment type="caution">
    <text evidence="2">The sequence shown here is derived from an EMBL/GenBank/DDBJ whole genome shotgun (WGS) entry which is preliminary data.</text>
</comment>
<reference evidence="2" key="1">
    <citation type="submission" date="2020-12" db="EMBL/GenBank/DDBJ databases">
        <title>Metabolic potential, ecology and presence of endohyphal bacteria is reflected in genomic diversity of Mucoromycotina.</title>
        <authorList>
            <person name="Muszewska A."/>
            <person name="Okrasinska A."/>
            <person name="Steczkiewicz K."/>
            <person name="Drgas O."/>
            <person name="Orlowska M."/>
            <person name="Perlinska-Lenart U."/>
            <person name="Aleksandrzak-Piekarczyk T."/>
            <person name="Szatraj K."/>
            <person name="Zielenkiewicz U."/>
            <person name="Pilsyk S."/>
            <person name="Malc E."/>
            <person name="Mieczkowski P."/>
            <person name="Kruszewska J.S."/>
            <person name="Biernat P."/>
            <person name="Pawlowska J."/>
        </authorList>
    </citation>
    <scope>NUCLEOTIDE SEQUENCE</scope>
    <source>
        <strain evidence="2">WA0000051536</strain>
    </source>
</reference>
<sequence length="145" mass="15649">MSFIPHALASGAFAALASVFAKLFTDSRTTYFTQILIDLLPVTQQDALKSYILLLVRLICFLLIFACNSLMWTIFTKALNRAPSSTSVSVVNSAANFGVSALAGYAVFGEPLAYSWWLGAALIITGTLLLTRSQTNGSMNKSKVE</sequence>
<organism evidence="2 3">
    <name type="scientific">Umbelopsis vinacea</name>
    <dbReference type="NCBI Taxonomy" id="44442"/>
    <lineage>
        <taxon>Eukaryota</taxon>
        <taxon>Fungi</taxon>
        <taxon>Fungi incertae sedis</taxon>
        <taxon>Mucoromycota</taxon>
        <taxon>Mucoromycotina</taxon>
        <taxon>Umbelopsidomycetes</taxon>
        <taxon>Umbelopsidales</taxon>
        <taxon>Umbelopsidaceae</taxon>
        <taxon>Umbelopsis</taxon>
    </lineage>
</organism>
<dbReference type="Gene3D" id="1.10.3730.20">
    <property type="match status" value="1"/>
</dbReference>